<evidence type="ECO:0000313" key="4">
    <source>
        <dbReference type="Proteomes" id="UP001172673"/>
    </source>
</evidence>
<sequence length="341" mass="37090">MTLMLAADSWIEISSRASSASLSSTNNDIITTGLQVPSRDERRSRQLRPSRHIEHLPPRSTSAAGSSQDEYDESESESDRVMNSSNEDIYQDDANNDDDDTSTALGVGSMGRIFTPQPNAFSHPPTATIHNAPVPDSYFPFVPSEPHADRTVTQRSYQRQTQSRHRPAASSYQADHDAALRASLTTLLSCAAAVRPKGSETRPSPPRAPAQPTTLRLVPESELSNPSRQKRTSSPKQTKRKSRESSKDRQAKKVRSTTKTAATTNDEPINPTLATWMISAGVVLVFSAISFSAGYAWGREVGRIEGEMGLPGGSCGREAMKSSGSGLRRLRWSSTTSSIRA</sequence>
<keyword evidence="2" id="KW-1133">Transmembrane helix</keyword>
<dbReference type="EMBL" id="JAPDRK010000002">
    <property type="protein sequence ID" value="KAJ9614986.1"/>
    <property type="molecule type" value="Genomic_DNA"/>
</dbReference>
<accession>A0AA38XKA6</accession>
<proteinExistence type="predicted"/>
<feature type="compositionally biased region" description="Basic residues" evidence="1">
    <location>
        <begin position="228"/>
        <end position="242"/>
    </location>
</feature>
<evidence type="ECO:0000313" key="3">
    <source>
        <dbReference type="EMBL" id="KAJ9614986.1"/>
    </source>
</evidence>
<feature type="region of interest" description="Disordered" evidence="1">
    <location>
        <begin position="31"/>
        <end position="175"/>
    </location>
</feature>
<gene>
    <name evidence="3" type="ORF">H2200_001060</name>
</gene>
<feature type="compositionally biased region" description="Low complexity" evidence="1">
    <location>
        <begin position="322"/>
        <end position="341"/>
    </location>
</feature>
<dbReference type="AlphaFoldDB" id="A0AA38XKA6"/>
<comment type="caution">
    <text evidence="3">The sequence shown here is derived from an EMBL/GenBank/DDBJ whole genome shotgun (WGS) entry which is preliminary data.</text>
</comment>
<feature type="compositionally biased region" description="Polar residues" evidence="1">
    <location>
        <begin position="257"/>
        <end position="267"/>
    </location>
</feature>
<feature type="region of interest" description="Disordered" evidence="1">
    <location>
        <begin position="318"/>
        <end position="341"/>
    </location>
</feature>
<evidence type="ECO:0000256" key="2">
    <source>
        <dbReference type="SAM" id="Phobius"/>
    </source>
</evidence>
<reference evidence="3" key="1">
    <citation type="submission" date="2022-10" db="EMBL/GenBank/DDBJ databases">
        <title>Culturing micro-colonial fungi from biological soil crusts in the Mojave desert and describing Neophaeococcomyces mojavensis, and introducing the new genera and species Taxawa tesnikishii.</title>
        <authorList>
            <person name="Kurbessoian T."/>
            <person name="Stajich J.E."/>
        </authorList>
    </citation>
    <scope>NUCLEOTIDE SEQUENCE</scope>
    <source>
        <strain evidence="3">TK_41</strain>
    </source>
</reference>
<keyword evidence="2" id="KW-0812">Transmembrane</keyword>
<feature type="compositionally biased region" description="Acidic residues" evidence="1">
    <location>
        <begin position="89"/>
        <end position="101"/>
    </location>
</feature>
<dbReference type="Proteomes" id="UP001172673">
    <property type="component" value="Unassembled WGS sequence"/>
</dbReference>
<protein>
    <submittedName>
        <fullName evidence="3">Uncharacterized protein</fullName>
    </submittedName>
</protein>
<keyword evidence="4" id="KW-1185">Reference proteome</keyword>
<name>A0AA38XKA6_9EURO</name>
<keyword evidence="2" id="KW-0472">Membrane</keyword>
<organism evidence="3 4">
    <name type="scientific">Cladophialophora chaetospira</name>
    <dbReference type="NCBI Taxonomy" id="386627"/>
    <lineage>
        <taxon>Eukaryota</taxon>
        <taxon>Fungi</taxon>
        <taxon>Dikarya</taxon>
        <taxon>Ascomycota</taxon>
        <taxon>Pezizomycotina</taxon>
        <taxon>Eurotiomycetes</taxon>
        <taxon>Chaetothyriomycetidae</taxon>
        <taxon>Chaetothyriales</taxon>
        <taxon>Herpotrichiellaceae</taxon>
        <taxon>Cladophialophora</taxon>
    </lineage>
</organism>
<evidence type="ECO:0000256" key="1">
    <source>
        <dbReference type="SAM" id="MobiDB-lite"/>
    </source>
</evidence>
<feature type="region of interest" description="Disordered" evidence="1">
    <location>
        <begin position="194"/>
        <end position="267"/>
    </location>
</feature>
<feature type="transmembrane region" description="Helical" evidence="2">
    <location>
        <begin position="273"/>
        <end position="298"/>
    </location>
</feature>